<protein>
    <submittedName>
        <fullName evidence="1">Putative secreted protein</fullName>
    </submittedName>
</protein>
<accession>A0A6B0UAV6</accession>
<dbReference type="EMBL" id="GIFC01004031">
    <property type="protein sequence ID" value="MXU86114.1"/>
    <property type="molecule type" value="Transcribed_RNA"/>
</dbReference>
<sequence>MRCACPAATLPFVQAFERGNILPSVCCVSLAIKKCIPRRTNLGNSPLVAMPTELPVHVRRSLARREKTDACRVQATARLPSVIVEHKKY</sequence>
<evidence type="ECO:0000313" key="1">
    <source>
        <dbReference type="EMBL" id="MXU86114.1"/>
    </source>
</evidence>
<proteinExistence type="predicted"/>
<dbReference type="AlphaFoldDB" id="A0A6B0UAV6"/>
<organism evidence="1">
    <name type="scientific">Ixodes ricinus</name>
    <name type="common">Common tick</name>
    <name type="synonym">Acarus ricinus</name>
    <dbReference type="NCBI Taxonomy" id="34613"/>
    <lineage>
        <taxon>Eukaryota</taxon>
        <taxon>Metazoa</taxon>
        <taxon>Ecdysozoa</taxon>
        <taxon>Arthropoda</taxon>
        <taxon>Chelicerata</taxon>
        <taxon>Arachnida</taxon>
        <taxon>Acari</taxon>
        <taxon>Parasitiformes</taxon>
        <taxon>Ixodida</taxon>
        <taxon>Ixodoidea</taxon>
        <taxon>Ixodidae</taxon>
        <taxon>Ixodinae</taxon>
        <taxon>Ixodes</taxon>
    </lineage>
</organism>
<name>A0A6B0UAV6_IXORI</name>
<reference evidence="1" key="1">
    <citation type="submission" date="2019-12" db="EMBL/GenBank/DDBJ databases">
        <title>An insight into the sialome of adult female Ixodes ricinus ticks feeding for 6 days.</title>
        <authorList>
            <person name="Perner J."/>
            <person name="Ribeiro J.M.C."/>
        </authorList>
    </citation>
    <scope>NUCLEOTIDE SEQUENCE</scope>
    <source>
        <strain evidence="1">Semi-engorged</strain>
        <tissue evidence="1">Salivary glands</tissue>
    </source>
</reference>